<feature type="domain" description="FAD-binding PCMH-type" evidence="9">
    <location>
        <begin position="117"/>
        <end position="300"/>
    </location>
</feature>
<accession>S8BI09</accession>
<evidence type="ECO:0000313" key="11">
    <source>
        <dbReference type="Proteomes" id="UP000015100"/>
    </source>
</evidence>
<keyword evidence="11" id="KW-1185">Reference proteome</keyword>
<dbReference type="PROSITE" id="PS51387">
    <property type="entry name" value="FAD_PCMH"/>
    <property type="match status" value="1"/>
</dbReference>
<dbReference type="PRINTS" id="PR00723">
    <property type="entry name" value="SUBTILISIN"/>
</dbReference>
<keyword evidence="3 6" id="KW-0378">Hydrolase</keyword>
<dbReference type="SUPFAM" id="SSF52743">
    <property type="entry name" value="Subtilisin-like"/>
    <property type="match status" value="1"/>
</dbReference>
<evidence type="ECO:0000256" key="2">
    <source>
        <dbReference type="ARBA" id="ARBA00022670"/>
    </source>
</evidence>
<dbReference type="InterPro" id="IPR012951">
    <property type="entry name" value="BBE"/>
</dbReference>
<dbReference type="eggNOG" id="ENOG502QQWK">
    <property type="taxonomic scope" value="Eukaryota"/>
</dbReference>
<evidence type="ECO:0000256" key="6">
    <source>
        <dbReference type="PROSITE-ProRule" id="PRU01240"/>
    </source>
</evidence>
<dbReference type="InterPro" id="IPR036852">
    <property type="entry name" value="Peptidase_S8/S53_dom_sf"/>
</dbReference>
<dbReference type="GO" id="GO:0016491">
    <property type="term" value="F:oxidoreductase activity"/>
    <property type="evidence" value="ECO:0007669"/>
    <property type="project" value="UniProtKB-KW"/>
</dbReference>
<organism evidence="10 11">
    <name type="scientific">Dactylellina haptotyla (strain CBS 200.50)</name>
    <name type="common">Nematode-trapping fungus</name>
    <name type="synonym">Monacrosporium haptotylum</name>
    <dbReference type="NCBI Taxonomy" id="1284197"/>
    <lineage>
        <taxon>Eukaryota</taxon>
        <taxon>Fungi</taxon>
        <taxon>Dikarya</taxon>
        <taxon>Ascomycota</taxon>
        <taxon>Pezizomycotina</taxon>
        <taxon>Orbiliomycetes</taxon>
        <taxon>Orbiliales</taxon>
        <taxon>Orbiliaceae</taxon>
        <taxon>Dactylellina</taxon>
    </lineage>
</organism>
<dbReference type="InterPro" id="IPR000209">
    <property type="entry name" value="Peptidase_S8/S53_dom"/>
</dbReference>
<feature type="region of interest" description="Disordered" evidence="7">
    <location>
        <begin position="689"/>
        <end position="717"/>
    </location>
</feature>
<evidence type="ECO:0000256" key="7">
    <source>
        <dbReference type="SAM" id="MobiDB-lite"/>
    </source>
</evidence>
<dbReference type="InterPro" id="IPR036318">
    <property type="entry name" value="FAD-bd_PCMH-like_sf"/>
</dbReference>
<dbReference type="GO" id="GO:0006508">
    <property type="term" value="P:proteolysis"/>
    <property type="evidence" value="ECO:0007669"/>
    <property type="project" value="UniProtKB-KW"/>
</dbReference>
<gene>
    <name evidence="10" type="ORF">H072_7337</name>
</gene>
<dbReference type="Gene3D" id="3.40.50.200">
    <property type="entry name" value="Peptidase S8/S53 domain"/>
    <property type="match status" value="1"/>
</dbReference>
<proteinExistence type="inferred from homology"/>
<keyword evidence="2 6" id="KW-0645">Protease</keyword>
<dbReference type="GO" id="GO:0071949">
    <property type="term" value="F:FAD binding"/>
    <property type="evidence" value="ECO:0007669"/>
    <property type="project" value="InterPro"/>
</dbReference>
<dbReference type="HOGENOM" id="CLU_284410_0_0_1"/>
<reference evidence="10 11" key="1">
    <citation type="journal article" date="2013" name="PLoS Genet.">
        <title>Genomic mechanisms accounting for the adaptation to parasitism in nematode-trapping fungi.</title>
        <authorList>
            <person name="Meerupati T."/>
            <person name="Andersson K.M."/>
            <person name="Friman E."/>
            <person name="Kumar D."/>
            <person name="Tunlid A."/>
            <person name="Ahren D."/>
        </authorList>
    </citation>
    <scope>NUCLEOTIDE SEQUENCE [LARGE SCALE GENOMIC DNA]</scope>
    <source>
        <strain evidence="10 11">CBS 200.50</strain>
    </source>
</reference>
<comment type="caution">
    <text evidence="10">The sequence shown here is derived from an EMBL/GenBank/DDBJ whole genome shotgun (WGS) entry which is preliminary data.</text>
</comment>
<dbReference type="EMBL" id="AQGS01000514">
    <property type="protein sequence ID" value="EPS38898.1"/>
    <property type="molecule type" value="Genomic_DNA"/>
</dbReference>
<dbReference type="Pfam" id="PF08031">
    <property type="entry name" value="BBE"/>
    <property type="match status" value="1"/>
</dbReference>
<dbReference type="PANTHER" id="PTHR13878:SF91">
    <property type="entry name" value="FAD BINDING DOMAIN PROTEIN (AFU_ORTHOLOGUE AFUA_6G12070)-RELATED"/>
    <property type="match status" value="1"/>
</dbReference>
<dbReference type="PROSITE" id="PS51892">
    <property type="entry name" value="SUBTILASE"/>
    <property type="match status" value="1"/>
</dbReference>
<evidence type="ECO:0000256" key="8">
    <source>
        <dbReference type="SAM" id="SignalP"/>
    </source>
</evidence>
<evidence type="ECO:0000256" key="4">
    <source>
        <dbReference type="ARBA" id="ARBA00022825"/>
    </source>
</evidence>
<evidence type="ECO:0000313" key="10">
    <source>
        <dbReference type="EMBL" id="EPS38898.1"/>
    </source>
</evidence>
<dbReference type="PANTHER" id="PTHR13878">
    <property type="entry name" value="GULONOLACTONE OXIDASE"/>
    <property type="match status" value="1"/>
</dbReference>
<evidence type="ECO:0000256" key="5">
    <source>
        <dbReference type="ARBA" id="ARBA00023002"/>
    </source>
</evidence>
<evidence type="ECO:0000259" key="9">
    <source>
        <dbReference type="PROSITE" id="PS51387"/>
    </source>
</evidence>
<dbReference type="Gene3D" id="3.30.465.10">
    <property type="match status" value="2"/>
</dbReference>
<dbReference type="InterPro" id="IPR050432">
    <property type="entry name" value="FAD-linked_Oxidoreductases_BP"/>
</dbReference>
<dbReference type="InterPro" id="IPR016169">
    <property type="entry name" value="FAD-bd_PCMH_sub2"/>
</dbReference>
<feature type="chain" id="PRO_5004561172" description="FAD-binding PCMH-type domain-containing protein" evidence="8">
    <location>
        <begin position="20"/>
        <end position="1092"/>
    </location>
</feature>
<dbReference type="PROSITE" id="PS00138">
    <property type="entry name" value="SUBTILASE_SER"/>
    <property type="match status" value="1"/>
</dbReference>
<comment type="similarity">
    <text evidence="1">Belongs to the oxygen-dependent FAD-linked oxidoreductase family.</text>
</comment>
<dbReference type="InterPro" id="IPR006094">
    <property type="entry name" value="Oxid_FAD_bind_N"/>
</dbReference>
<dbReference type="Pfam" id="PF01565">
    <property type="entry name" value="FAD_binding_4"/>
    <property type="match status" value="1"/>
</dbReference>
<dbReference type="InterPro" id="IPR016166">
    <property type="entry name" value="FAD-bd_PCMH"/>
</dbReference>
<feature type="active site" description="Charge relay system" evidence="6">
    <location>
        <position position="1025"/>
    </location>
</feature>
<protein>
    <recommendedName>
        <fullName evidence="9">FAD-binding PCMH-type domain-containing protein</fullName>
    </recommendedName>
</protein>
<name>S8BI09_DACHA</name>
<keyword evidence="4 6" id="KW-0720">Serine protease</keyword>
<dbReference type="GO" id="GO:0004252">
    <property type="term" value="F:serine-type endopeptidase activity"/>
    <property type="evidence" value="ECO:0007669"/>
    <property type="project" value="UniProtKB-UniRule"/>
</dbReference>
<feature type="active site" description="Charge relay system" evidence="6">
    <location>
        <position position="771"/>
    </location>
</feature>
<comment type="similarity">
    <text evidence="6">Belongs to the peptidase S8 family.</text>
</comment>
<sequence>MYLLSGLAYLTSTRILADATSSPDCKCRPSQSCWPDSHAWSRLNITTNGALIKTIPPGIVCYPGPAYDKDACEKISELSIHHGWISDNPFNVMQPGWNGNPCPPTNNTETNTTCNGLLGDPVYVINATDASQVEAGVKFAKKYDIRLIIKNTGHEFLGRSSGAHSLRIWTHNMRKVEFTESFKPKNCAKVATHSAVTVGAGMQWRDLVIQAAPHKKLLVTGGNPTVGCIGGFLQGGGHSPVSSKYGMAVDQVLEFNLVTPSGKYITANECENADYFWALRGGGGGTFGVVTSATLKTYPTQPINLMIQTFNMTSNDTDIFWEFMGYVNSQIPRISRAGLMGYTFMYGDGTGKFGYAAALHMVNGSIEAGTEALQPIYDIALTDKYKDHIVGQQRNVTFPDFATYFLFFFQEENVGSTAVLPSRLLDERALTEDPVFFATTLKKMFNGYVGAYLSHIVAGPGVAQYKNASMALNPAWRRTYSHLIAASGWDTPEQREPVVSYAKNVLEYNLRKLAPDSGQYLNEALYGSEGWQAANWGENYPRLFEFKNKIDPDGVLYCFNCVGSEKWVEGKDGYAYLLFCILAFYTANTGAILGRDTALWWFVPKSKYLKDSAKLAVIHAKLVTVATEHGDSADSIYPAKSELGTLFFTLELPIGISPDSAWQSLKTFLISWGEVPYEIIDIPIQEHVKPKPGLRRPKKPKGGNLNKTRNSIHPRAPPSGADLRKIDVFREPFYEMQKLSQPPGLKMSDLNGFYFRRSNALGEGVTVYMPDTGAYIDDEEGTQHKEFQDINLVDYLWAGPGAGDVKRDFQHHGYHGTAVLSKIAGKRVGTAPNADIVVAQCVNGKGELSTAHYFDCLLKIYDHIVENKPRAAIINMSWSYDTIDHSIPDLAPIKEPSMEEEPDRVPTNQMIERYSFLLISEFEKLGVKLVTSSGNFAPFLGSRLRFDHWLQLTERVAKETPLLLPARHISEFKNSLIVVGSSGWKDENKCQFVKEMRCWAPGTNVQVAGYDETGSDILTPADGTSVSSPTVAGMLASFISAGLTPDNAVQQLYKLCHKRVPNGVPIVFNGIQYTEWPHVYGQQEQSEEYILP</sequence>
<dbReference type="InterPro" id="IPR023828">
    <property type="entry name" value="Peptidase_S8_Ser-AS"/>
</dbReference>
<dbReference type="InterPro" id="IPR015500">
    <property type="entry name" value="Peptidase_S8_subtilisin-rel"/>
</dbReference>
<evidence type="ECO:0000256" key="1">
    <source>
        <dbReference type="ARBA" id="ARBA00005466"/>
    </source>
</evidence>
<dbReference type="SUPFAM" id="SSF56176">
    <property type="entry name" value="FAD-binding/transporter-associated domain-like"/>
    <property type="match status" value="1"/>
</dbReference>
<feature type="active site" description="Charge relay system" evidence="6">
    <location>
        <position position="815"/>
    </location>
</feature>
<keyword evidence="8" id="KW-0732">Signal</keyword>
<feature type="signal peptide" evidence="8">
    <location>
        <begin position="1"/>
        <end position="19"/>
    </location>
</feature>
<dbReference type="STRING" id="1284197.S8BI09"/>
<dbReference type="Proteomes" id="UP000015100">
    <property type="component" value="Unassembled WGS sequence"/>
</dbReference>
<reference evidence="11" key="2">
    <citation type="submission" date="2013-04" db="EMBL/GenBank/DDBJ databases">
        <title>Genomic mechanisms accounting for the adaptation to parasitism in nematode-trapping fungi.</title>
        <authorList>
            <person name="Ahren D.G."/>
        </authorList>
    </citation>
    <scope>NUCLEOTIDE SEQUENCE [LARGE SCALE GENOMIC DNA]</scope>
    <source>
        <strain evidence="11">CBS 200.50</strain>
    </source>
</reference>
<dbReference type="Pfam" id="PF00082">
    <property type="entry name" value="Peptidase_S8"/>
    <property type="match status" value="1"/>
</dbReference>
<keyword evidence="5" id="KW-0560">Oxidoreductase</keyword>
<feature type="compositionally biased region" description="Basic residues" evidence="7">
    <location>
        <begin position="690"/>
        <end position="701"/>
    </location>
</feature>
<dbReference type="OrthoDB" id="9983560at2759"/>
<evidence type="ECO:0000256" key="3">
    <source>
        <dbReference type="ARBA" id="ARBA00022801"/>
    </source>
</evidence>
<dbReference type="AlphaFoldDB" id="S8BI09"/>